<dbReference type="PANTHER" id="PTHR33751">
    <property type="entry name" value="CBB3-TYPE CYTOCHROME C OXIDASE SUBUNIT FIXP"/>
    <property type="match status" value="1"/>
</dbReference>
<dbReference type="AlphaFoldDB" id="A0A7W8QT39"/>
<dbReference type="SUPFAM" id="SSF46626">
    <property type="entry name" value="Cytochrome c"/>
    <property type="match status" value="2"/>
</dbReference>
<dbReference type="GO" id="GO:0046872">
    <property type="term" value="F:metal ion binding"/>
    <property type="evidence" value="ECO:0007669"/>
    <property type="project" value="UniProtKB-KW"/>
</dbReference>
<name>A0A7W8QT39_9ACTN</name>
<reference evidence="7 8" key="1">
    <citation type="submission" date="2020-08" db="EMBL/GenBank/DDBJ databases">
        <title>Sequencing the genomes of 1000 actinobacteria strains.</title>
        <authorList>
            <person name="Klenk H.-P."/>
        </authorList>
    </citation>
    <scope>NUCLEOTIDE SEQUENCE [LARGE SCALE GENOMIC DNA]</scope>
    <source>
        <strain evidence="7 8">DSM 44551</strain>
    </source>
</reference>
<dbReference type="InterPro" id="IPR050597">
    <property type="entry name" value="Cytochrome_c_Oxidase_Subunit"/>
</dbReference>
<dbReference type="InterPro" id="IPR009056">
    <property type="entry name" value="Cyt_c-like_dom"/>
</dbReference>
<dbReference type="GO" id="GO:0009055">
    <property type="term" value="F:electron transfer activity"/>
    <property type="evidence" value="ECO:0007669"/>
    <property type="project" value="InterPro"/>
</dbReference>
<dbReference type="GO" id="GO:0020037">
    <property type="term" value="F:heme binding"/>
    <property type="evidence" value="ECO:0007669"/>
    <property type="project" value="InterPro"/>
</dbReference>
<evidence type="ECO:0000259" key="6">
    <source>
        <dbReference type="PROSITE" id="PS51007"/>
    </source>
</evidence>
<evidence type="ECO:0000256" key="1">
    <source>
        <dbReference type="ARBA" id="ARBA00022617"/>
    </source>
</evidence>
<dbReference type="PROSITE" id="PS51007">
    <property type="entry name" value="CYTC"/>
    <property type="match status" value="2"/>
</dbReference>
<keyword evidence="3 4" id="KW-0408">Iron</keyword>
<dbReference type="Gene3D" id="1.10.760.10">
    <property type="entry name" value="Cytochrome c-like domain"/>
    <property type="match status" value="2"/>
</dbReference>
<evidence type="ECO:0000313" key="8">
    <source>
        <dbReference type="Proteomes" id="UP000572635"/>
    </source>
</evidence>
<dbReference type="PANTHER" id="PTHR33751:SF13">
    <property type="entry name" value="CYTOCHROME BC1 COMPLEX CYTOCHROME C SUBUNIT"/>
    <property type="match status" value="1"/>
</dbReference>
<gene>
    <name evidence="7" type="ORF">HDA36_005822</name>
</gene>
<dbReference type="RefSeq" id="WP_184398650.1">
    <property type="nucleotide sequence ID" value="NZ_BAAAJD010000027.1"/>
</dbReference>
<evidence type="ECO:0000256" key="5">
    <source>
        <dbReference type="SAM" id="Phobius"/>
    </source>
</evidence>
<evidence type="ECO:0000256" key="3">
    <source>
        <dbReference type="ARBA" id="ARBA00023004"/>
    </source>
</evidence>
<evidence type="ECO:0000256" key="4">
    <source>
        <dbReference type="PROSITE-ProRule" id="PRU00433"/>
    </source>
</evidence>
<evidence type="ECO:0000313" key="7">
    <source>
        <dbReference type="EMBL" id="MBB5435674.1"/>
    </source>
</evidence>
<sequence length="304" mass="32237">MKWITARRRHPLAGYVVVLLALAVFGVGYAALAPNAERAEAQVLAAQSSGPEEGAVDIAEGRDIWNRSCASCHGETGGGSGNAPDITTAGGASIDFQVSTGRMPSSNPDAQMPRKDPAFSRSEIDNLIAFYEQEIGKGPAVPVDVPGDAPVREDFDSEEAYEKATEEYQAEYDAYIAGADDVEAGMKLYLANCAHCHSWSGAGGGLTDGHWAPELTDATPRQIYEAMSTGPGQMPVFNDLAINPDDKQELIAYVKNLQAEPDAGGIFALNRVGQVAEGLIGWTVGLTLIIACAIWITAKQRAHD</sequence>
<dbReference type="EMBL" id="JACHDB010000002">
    <property type="protein sequence ID" value="MBB5435674.1"/>
    <property type="molecule type" value="Genomic_DNA"/>
</dbReference>
<dbReference type="InterPro" id="IPR036909">
    <property type="entry name" value="Cyt_c-like_dom_sf"/>
</dbReference>
<feature type="domain" description="Cytochrome c" evidence="6">
    <location>
        <begin position="56"/>
        <end position="135"/>
    </location>
</feature>
<keyword evidence="5" id="KW-1133">Transmembrane helix</keyword>
<evidence type="ECO:0000256" key="2">
    <source>
        <dbReference type="ARBA" id="ARBA00022723"/>
    </source>
</evidence>
<protein>
    <submittedName>
        <fullName evidence="7">Ubiquinol-cytochrome c reductase cytochrome c subunit</fullName>
    </submittedName>
</protein>
<keyword evidence="1 4" id="KW-0349">Heme</keyword>
<keyword evidence="2 4" id="KW-0479">Metal-binding</keyword>
<accession>A0A7W8QT39</accession>
<keyword evidence="8" id="KW-1185">Reference proteome</keyword>
<keyword evidence="5" id="KW-0472">Membrane</keyword>
<proteinExistence type="predicted"/>
<keyword evidence="5" id="KW-0812">Transmembrane</keyword>
<feature type="transmembrane region" description="Helical" evidence="5">
    <location>
        <begin position="279"/>
        <end position="298"/>
    </location>
</feature>
<dbReference type="Pfam" id="PF13442">
    <property type="entry name" value="Cytochrome_CBB3"/>
    <property type="match status" value="2"/>
</dbReference>
<dbReference type="Proteomes" id="UP000572635">
    <property type="component" value="Unassembled WGS sequence"/>
</dbReference>
<comment type="caution">
    <text evidence="7">The sequence shown here is derived from an EMBL/GenBank/DDBJ whole genome shotgun (WGS) entry which is preliminary data.</text>
</comment>
<feature type="domain" description="Cytochrome c" evidence="6">
    <location>
        <begin position="180"/>
        <end position="258"/>
    </location>
</feature>
<feature type="transmembrane region" description="Helical" evidence="5">
    <location>
        <begin position="12"/>
        <end position="32"/>
    </location>
</feature>
<organism evidence="7 8">
    <name type="scientific">Nocardiopsis composta</name>
    <dbReference type="NCBI Taxonomy" id="157465"/>
    <lineage>
        <taxon>Bacteria</taxon>
        <taxon>Bacillati</taxon>
        <taxon>Actinomycetota</taxon>
        <taxon>Actinomycetes</taxon>
        <taxon>Streptosporangiales</taxon>
        <taxon>Nocardiopsidaceae</taxon>
        <taxon>Nocardiopsis</taxon>
    </lineage>
</organism>